<dbReference type="STRING" id="28136.SAMN02745202_00611"/>
<feature type="chain" id="PRO_5010569949" evidence="1">
    <location>
        <begin position="29"/>
        <end position="161"/>
    </location>
</feature>
<accession>A0A1T4M3J3</accession>
<keyword evidence="1" id="KW-0732">Signal</keyword>
<dbReference type="PANTHER" id="PTHR41247">
    <property type="entry name" value="HTH-TYPE TRANSCRIPTIONAL REPRESSOR YCNK"/>
    <property type="match status" value="1"/>
</dbReference>
<dbReference type="PANTHER" id="PTHR41247:SF1">
    <property type="entry name" value="HTH-TYPE TRANSCRIPTIONAL REPRESSOR YCNK"/>
    <property type="match status" value="1"/>
</dbReference>
<reference evidence="2 3" key="1">
    <citation type="submission" date="2017-02" db="EMBL/GenBank/DDBJ databases">
        <authorList>
            <person name="Peterson S.W."/>
        </authorList>
    </citation>
    <scope>NUCLEOTIDE SEQUENCE [LARGE SCALE GENOMIC DNA]</scope>
    <source>
        <strain evidence="2 3">ATCC 43324</strain>
    </source>
</reference>
<dbReference type="Proteomes" id="UP000190065">
    <property type="component" value="Unassembled WGS sequence"/>
</dbReference>
<protein>
    <submittedName>
        <fullName evidence="2">Copper chaperone NosL</fullName>
    </submittedName>
</protein>
<sequence>MKENFRKKLIKGSAAAFVLLLTLLCVSACTHNDKPQPVDLGKDNCAKCGMTIEEPQFACEIITDKGKCFKFDDLSCLFHHIHDKKLSDSIVAKIYVADYEHPDTLIDIKTANLVLGEDIKSPMNGGVAAFKNKNHARTFAMKTRSILLDSWERLKIQHAVN</sequence>
<feature type="signal peptide" evidence="1">
    <location>
        <begin position="1"/>
        <end position="28"/>
    </location>
</feature>
<dbReference type="RefSeq" id="WP_025070770.1">
    <property type="nucleotide sequence ID" value="NZ_FUXK01000005.1"/>
</dbReference>
<dbReference type="eggNOG" id="COG4314">
    <property type="taxonomic scope" value="Bacteria"/>
</dbReference>
<proteinExistence type="predicted"/>
<dbReference type="SUPFAM" id="SSF160387">
    <property type="entry name" value="NosL/MerB-like"/>
    <property type="match status" value="1"/>
</dbReference>
<evidence type="ECO:0000313" key="3">
    <source>
        <dbReference type="Proteomes" id="UP000190065"/>
    </source>
</evidence>
<dbReference type="Pfam" id="PF05573">
    <property type="entry name" value="NosL"/>
    <property type="match status" value="1"/>
</dbReference>
<gene>
    <name evidence="2" type="ORF">SAMN02745202_00611</name>
</gene>
<name>A0A1T4M3J3_9BACT</name>
<evidence type="ECO:0000256" key="1">
    <source>
        <dbReference type="SAM" id="SignalP"/>
    </source>
</evidence>
<organism evidence="2 3">
    <name type="scientific">Segatella oulorum</name>
    <dbReference type="NCBI Taxonomy" id="28136"/>
    <lineage>
        <taxon>Bacteria</taxon>
        <taxon>Pseudomonadati</taxon>
        <taxon>Bacteroidota</taxon>
        <taxon>Bacteroidia</taxon>
        <taxon>Bacteroidales</taxon>
        <taxon>Prevotellaceae</taxon>
        <taxon>Segatella</taxon>
    </lineage>
</organism>
<dbReference type="InterPro" id="IPR008719">
    <property type="entry name" value="N2O_reductase_NosL"/>
</dbReference>
<dbReference type="EMBL" id="FUXK01000005">
    <property type="protein sequence ID" value="SJZ61358.1"/>
    <property type="molecule type" value="Genomic_DNA"/>
</dbReference>
<evidence type="ECO:0000313" key="2">
    <source>
        <dbReference type="EMBL" id="SJZ61358.1"/>
    </source>
</evidence>
<dbReference type="AlphaFoldDB" id="A0A1T4M3J3"/>